<dbReference type="GO" id="GO:0030175">
    <property type="term" value="C:filopodium"/>
    <property type="evidence" value="ECO:0007669"/>
    <property type="project" value="UniProtKB-SubCell"/>
</dbReference>
<gene>
    <name evidence="5" type="ORF">P4O66_004861</name>
</gene>
<evidence type="ECO:0000256" key="2">
    <source>
        <dbReference type="ARBA" id="ARBA00004604"/>
    </source>
</evidence>
<proteinExistence type="inferred from homology"/>
<dbReference type="GO" id="GO:0032040">
    <property type="term" value="C:small-subunit processome"/>
    <property type="evidence" value="ECO:0007669"/>
    <property type="project" value="TreeGrafter"/>
</dbReference>
<comment type="subcellular location">
    <subcellularLocation>
        <location evidence="1">Cell projection</location>
        <location evidence="1">Filopodium</location>
    </subcellularLocation>
    <subcellularLocation>
        <location evidence="2">Nucleus</location>
        <location evidence="2">Nucleolus</location>
    </subcellularLocation>
</comment>
<feature type="region of interest" description="Disordered" evidence="4">
    <location>
        <begin position="117"/>
        <end position="168"/>
    </location>
</feature>
<evidence type="ECO:0000256" key="1">
    <source>
        <dbReference type="ARBA" id="ARBA00004486"/>
    </source>
</evidence>
<evidence type="ECO:0008006" key="7">
    <source>
        <dbReference type="Google" id="ProtNLM"/>
    </source>
</evidence>
<comment type="similarity">
    <text evidence="3">Belongs to the SAS10 family.</text>
</comment>
<dbReference type="AlphaFoldDB" id="A0AAD8ZZY7"/>
<evidence type="ECO:0000256" key="4">
    <source>
        <dbReference type="SAM" id="MobiDB-lite"/>
    </source>
</evidence>
<dbReference type="PANTHER" id="PTHR13237">
    <property type="entry name" value="SOMETHING ABOUT SILENCING PROTEIN 10-RELATED"/>
    <property type="match status" value="1"/>
</dbReference>
<dbReference type="InterPro" id="IPR007146">
    <property type="entry name" value="Sas10/Utp3/C1D"/>
</dbReference>
<evidence type="ECO:0000313" key="6">
    <source>
        <dbReference type="Proteomes" id="UP001239994"/>
    </source>
</evidence>
<dbReference type="PANTHER" id="PTHR13237:SF9">
    <property type="entry name" value="NEUROGUIDIN"/>
    <property type="match status" value="1"/>
</dbReference>
<name>A0AAD8ZZY7_9TELE</name>
<keyword evidence="6" id="KW-1185">Reference proteome</keyword>
<organism evidence="5 6">
    <name type="scientific">Electrophorus voltai</name>
    <dbReference type="NCBI Taxonomy" id="2609070"/>
    <lineage>
        <taxon>Eukaryota</taxon>
        <taxon>Metazoa</taxon>
        <taxon>Chordata</taxon>
        <taxon>Craniata</taxon>
        <taxon>Vertebrata</taxon>
        <taxon>Euteleostomi</taxon>
        <taxon>Actinopterygii</taxon>
        <taxon>Neopterygii</taxon>
        <taxon>Teleostei</taxon>
        <taxon>Ostariophysi</taxon>
        <taxon>Gymnotiformes</taxon>
        <taxon>Gymnotoidei</taxon>
        <taxon>Gymnotidae</taxon>
        <taxon>Electrophorus</taxon>
    </lineage>
</organism>
<dbReference type="EMBL" id="JAROKS010000001">
    <property type="protein sequence ID" value="KAK1806345.1"/>
    <property type="molecule type" value="Genomic_DNA"/>
</dbReference>
<dbReference type="Proteomes" id="UP001239994">
    <property type="component" value="Unassembled WGS sequence"/>
</dbReference>
<reference evidence="5" key="1">
    <citation type="submission" date="2023-03" db="EMBL/GenBank/DDBJ databases">
        <title>Electrophorus voltai genome.</title>
        <authorList>
            <person name="Bian C."/>
        </authorList>
    </citation>
    <scope>NUCLEOTIDE SEQUENCE</scope>
    <source>
        <strain evidence="5">CB-2022</strain>
        <tissue evidence="5">Muscle</tissue>
    </source>
</reference>
<dbReference type="GO" id="GO:0000462">
    <property type="term" value="P:maturation of SSU-rRNA from tricistronic rRNA transcript (SSU-rRNA, 5.8S rRNA, LSU-rRNA)"/>
    <property type="evidence" value="ECO:0007669"/>
    <property type="project" value="TreeGrafter"/>
</dbReference>
<protein>
    <recommendedName>
        <fullName evidence="7">Neuroguidin</fullName>
    </recommendedName>
</protein>
<sequence length="340" mass="39137">MEDDLPKAERLLTSLTEQVASVTSHIQDLIQRVQEKAYQTSKGLSFLDLRYHLLLFYLQDVTHLMCIKSHGQSLKDNSAIHRLITIRTVLEKMRPLDQKLKYQIDKLVRTAVTGNLAENDPLNFRPKPENLVSKLSQSEDDDSGDDGVKDGSQKTVTPTGRKYVPPKIAPMHYDGDMTEADKQKEQVEKQRRAALRSSLIQELRQQYSDTPDEIRDRQDFQTEREIREEQHRRNYEESMMVRLSVPRDQKARKRRLGGMTSQLSGITHFSDITVLTGGEAAVRTSDRTGSALLHFTVLALNNPRSKKKKMMKKTTKKRGKSIWIYYKSDFAVGIFFNPEI</sequence>
<comment type="caution">
    <text evidence="5">The sequence shown here is derived from an EMBL/GenBank/DDBJ whole genome shotgun (WGS) entry which is preliminary data.</text>
</comment>
<dbReference type="Pfam" id="PF04000">
    <property type="entry name" value="Sas10_Utp3"/>
    <property type="match status" value="1"/>
</dbReference>
<accession>A0AAD8ZZY7</accession>
<evidence type="ECO:0000313" key="5">
    <source>
        <dbReference type="EMBL" id="KAK1806345.1"/>
    </source>
</evidence>
<evidence type="ECO:0000256" key="3">
    <source>
        <dbReference type="ARBA" id="ARBA00010979"/>
    </source>
</evidence>